<proteinExistence type="predicted"/>
<keyword evidence="3" id="KW-1185">Reference proteome</keyword>
<dbReference type="AlphaFoldDB" id="A0A7Z7MUV8"/>
<sequence>MNRRHFLLQLSAALGVAALPSLVRAQESAGIMHVAGGWRMHERDYQIGALRVDWQQNAVAMQYAITVPTLPHAIVPEPGGGFLAVATRPGAWLMRVDAEGRLANQLSMADEGDARTFDGHVIASNDGQWLYTGETDRKSGEGWVGVRDARDLRKVAEHRTRGIDPHQILVDAKGRLVIANGGIPRTPTGAKRNLERMDPTLVHLDAESGEQLGVWSLRDKRLSPHHIAWNRPLEDGPVLLGIGLQAEHDDSSRRRQAPLLAVWDGQELTIPSHMVADGYAGDVAAGPNGGFVLTAQHANRIMLWQPQKPAELMTIGNVQNPCGLWPLQDAPGVAIGGDLGLARWHPGEPAGMLRWPQGMAAGNHWAILA</sequence>
<dbReference type="Pfam" id="PF07433">
    <property type="entry name" value="DUF1513"/>
    <property type="match status" value="1"/>
</dbReference>
<gene>
    <name evidence="2" type="ORF">SDENCHOL_11148</name>
</gene>
<feature type="signal peptide" evidence="1">
    <location>
        <begin position="1"/>
        <end position="25"/>
    </location>
</feature>
<keyword evidence="1" id="KW-0732">Signal</keyword>
<dbReference type="Proteomes" id="UP000242886">
    <property type="component" value="Chromosome SDENCHOL"/>
</dbReference>
<evidence type="ECO:0000313" key="3">
    <source>
        <dbReference type="Proteomes" id="UP000242886"/>
    </source>
</evidence>
<accession>A0A7Z7MUV8</accession>
<dbReference type="InterPro" id="IPR011048">
    <property type="entry name" value="Haem_d1_sf"/>
</dbReference>
<organism evidence="2 3">
    <name type="scientific">Sterolibacterium denitrificans</name>
    <dbReference type="NCBI Taxonomy" id="157592"/>
    <lineage>
        <taxon>Bacteria</taxon>
        <taxon>Pseudomonadati</taxon>
        <taxon>Pseudomonadota</taxon>
        <taxon>Betaproteobacteria</taxon>
        <taxon>Nitrosomonadales</taxon>
        <taxon>Sterolibacteriaceae</taxon>
        <taxon>Sterolibacterium</taxon>
    </lineage>
</organism>
<feature type="chain" id="PRO_5030833404" evidence="1">
    <location>
        <begin position="26"/>
        <end position="369"/>
    </location>
</feature>
<dbReference type="InterPro" id="IPR008311">
    <property type="entry name" value="UCP028101"/>
</dbReference>
<evidence type="ECO:0000313" key="2">
    <source>
        <dbReference type="EMBL" id="SMB24828.1"/>
    </source>
</evidence>
<dbReference type="InterPro" id="IPR015943">
    <property type="entry name" value="WD40/YVTN_repeat-like_dom_sf"/>
</dbReference>
<dbReference type="EMBL" id="LT837803">
    <property type="protein sequence ID" value="SMB24828.1"/>
    <property type="molecule type" value="Genomic_DNA"/>
</dbReference>
<evidence type="ECO:0000256" key="1">
    <source>
        <dbReference type="SAM" id="SignalP"/>
    </source>
</evidence>
<dbReference type="RefSeq" id="WP_154716369.1">
    <property type="nucleotide sequence ID" value="NZ_LT837803.1"/>
</dbReference>
<dbReference type="SUPFAM" id="SSF51004">
    <property type="entry name" value="C-terminal (heme d1) domain of cytochrome cd1-nitrite reductase"/>
    <property type="match status" value="1"/>
</dbReference>
<dbReference type="Gene3D" id="2.130.10.10">
    <property type="entry name" value="YVTN repeat-like/Quinoprotein amine dehydrogenase"/>
    <property type="match status" value="1"/>
</dbReference>
<name>A0A7Z7MUV8_9PROT</name>
<protein>
    <submittedName>
        <fullName evidence="2">Twin-arginine translocation pathway signal</fullName>
    </submittedName>
</protein>
<reference evidence="2" key="1">
    <citation type="submission" date="2017-03" db="EMBL/GenBank/DDBJ databases">
        <authorList>
            <consortium name="AG Boll"/>
        </authorList>
    </citation>
    <scope>NUCLEOTIDE SEQUENCE [LARGE SCALE GENOMIC DNA]</scope>
    <source>
        <strain evidence="2">Chol</strain>
    </source>
</reference>